<feature type="compositionally biased region" description="Polar residues" evidence="1">
    <location>
        <begin position="815"/>
        <end position="832"/>
    </location>
</feature>
<name>A0AA39T9K9_9AGAR</name>
<keyword evidence="3" id="KW-1185">Reference proteome</keyword>
<evidence type="ECO:0000313" key="3">
    <source>
        <dbReference type="Proteomes" id="UP001175227"/>
    </source>
</evidence>
<evidence type="ECO:0000313" key="2">
    <source>
        <dbReference type="EMBL" id="KAK0474101.1"/>
    </source>
</evidence>
<dbReference type="EMBL" id="JAUEPR010000029">
    <property type="protein sequence ID" value="KAK0474101.1"/>
    <property type="molecule type" value="Genomic_DNA"/>
</dbReference>
<evidence type="ECO:0008006" key="4">
    <source>
        <dbReference type="Google" id="ProtNLM"/>
    </source>
</evidence>
<accession>A0AA39T9K9</accession>
<feature type="compositionally biased region" description="Basic and acidic residues" evidence="1">
    <location>
        <begin position="754"/>
        <end position="765"/>
    </location>
</feature>
<feature type="compositionally biased region" description="Basic and acidic residues" evidence="1">
    <location>
        <begin position="837"/>
        <end position="849"/>
    </location>
</feature>
<organism evidence="2 3">
    <name type="scientific">Armillaria novae-zelandiae</name>
    <dbReference type="NCBI Taxonomy" id="153914"/>
    <lineage>
        <taxon>Eukaryota</taxon>
        <taxon>Fungi</taxon>
        <taxon>Dikarya</taxon>
        <taxon>Basidiomycota</taxon>
        <taxon>Agaricomycotina</taxon>
        <taxon>Agaricomycetes</taxon>
        <taxon>Agaricomycetidae</taxon>
        <taxon>Agaricales</taxon>
        <taxon>Marasmiineae</taxon>
        <taxon>Physalacriaceae</taxon>
        <taxon>Armillaria</taxon>
    </lineage>
</organism>
<dbReference type="Proteomes" id="UP001175227">
    <property type="component" value="Unassembled WGS sequence"/>
</dbReference>
<comment type="caution">
    <text evidence="2">The sequence shown here is derived from an EMBL/GenBank/DDBJ whole genome shotgun (WGS) entry which is preliminary data.</text>
</comment>
<proteinExistence type="predicted"/>
<feature type="compositionally biased region" description="Acidic residues" evidence="1">
    <location>
        <begin position="1539"/>
        <end position="1551"/>
    </location>
</feature>
<reference evidence="2" key="1">
    <citation type="submission" date="2023-06" db="EMBL/GenBank/DDBJ databases">
        <authorList>
            <consortium name="Lawrence Berkeley National Laboratory"/>
            <person name="Ahrendt S."/>
            <person name="Sahu N."/>
            <person name="Indic B."/>
            <person name="Wong-Bajracharya J."/>
            <person name="Merenyi Z."/>
            <person name="Ke H.-M."/>
            <person name="Monk M."/>
            <person name="Kocsube S."/>
            <person name="Drula E."/>
            <person name="Lipzen A."/>
            <person name="Balint B."/>
            <person name="Henrissat B."/>
            <person name="Andreopoulos B."/>
            <person name="Martin F.M."/>
            <person name="Harder C.B."/>
            <person name="Rigling D."/>
            <person name="Ford K.L."/>
            <person name="Foster G.D."/>
            <person name="Pangilinan J."/>
            <person name="Papanicolaou A."/>
            <person name="Barry K."/>
            <person name="LaButti K."/>
            <person name="Viragh M."/>
            <person name="Koriabine M."/>
            <person name="Yan M."/>
            <person name="Riley R."/>
            <person name="Champramary S."/>
            <person name="Plett K.L."/>
            <person name="Tsai I.J."/>
            <person name="Slot J."/>
            <person name="Sipos G."/>
            <person name="Plett J."/>
            <person name="Nagy L.G."/>
            <person name="Grigoriev I.V."/>
        </authorList>
    </citation>
    <scope>NUCLEOTIDE SEQUENCE</scope>
    <source>
        <strain evidence="2">ICMP 16352</strain>
    </source>
</reference>
<evidence type="ECO:0000256" key="1">
    <source>
        <dbReference type="SAM" id="MobiDB-lite"/>
    </source>
</evidence>
<feature type="region of interest" description="Disordered" evidence="1">
    <location>
        <begin position="1564"/>
        <end position="1633"/>
    </location>
</feature>
<feature type="compositionally biased region" description="Basic and acidic residues" evidence="1">
    <location>
        <begin position="1529"/>
        <end position="1538"/>
    </location>
</feature>
<feature type="region of interest" description="Disordered" evidence="1">
    <location>
        <begin position="714"/>
        <end position="863"/>
    </location>
</feature>
<feature type="compositionally biased region" description="Polar residues" evidence="1">
    <location>
        <begin position="777"/>
        <end position="788"/>
    </location>
</feature>
<gene>
    <name evidence="2" type="ORF">IW261DRAFT_1651852</name>
</gene>
<feature type="region of interest" description="Disordered" evidence="1">
    <location>
        <begin position="1520"/>
        <end position="1551"/>
    </location>
</feature>
<sequence>MQQRESVLLTTDYNLFMGIFKGIKRAIASWLLEWNSDSEEEKQSAVPSTVDTLPSAVPNINRIVPIYSRENGDIVGYVTHGDGTPGSIPSAQATHSETNLYAPVPLVQPRSRGPVRFFQDPTTGVSVSDKSKTLPLPFLPSMPAILHPSLEPAKPIVPHDFTRWPDNDLSDPAPLTAYIPLEKQPKPEARRGNDDGVIFTALSQIPGSWNGWPSGLFAMDISAEDFKQTKKLQVNWATRSNGGDPDGSETASTIRDGKISNRRCLGVIRCENSDCKVVCRPGTSPAVRKKQLRQTCRCGSELKYFDCASRSYIIQWSGGYRYINGQPHNHSHLSYVLHMTRSEEIEFQALVETHPNLGPAALMLGPRRLEGYGKGAADISEATRHPDRVKYERRIVKSRTMAESGHWFLSQFSEWQRKHPGIVRTYQNTGEVTVISIQTPWMRDMLVPDIHVPSSQLDGALNGLLSDAAHGYWSVGNYLLIITSVFSDVLSFWVPGLFTISNGSTAEHYRYHFKGMLESISEVAEAKKISIYDEMFAGVVDFSEPQRIGFENAFADFWEQRKDSRSRAELMEAAKKLLKGCQQHFRNAATRVKRLGGVVPPDKASDFTDLTTLLYSTQDIAVFNTTVLEIQSQFPRSKPWLNWWLRPDHASMIFPSQRRMEPLVWEVLPDSTNAEEAMHFKIYMIAGKKHDIIRGLDGLLIVEKYHHGLHDQALLGGPIQHGASPLKRRREQQAKYGRTKKSRDPKHISSYGTTRREGRAPDRNVDFFPKTRKRRGVNSSKQGATKETGNNDESEGTSPPPQKRLRVGKRPVTNFFDSGSDSSTSNIPSPNDTAGAAKKEIESRNKDAQDAYANMSPSRNFNRDKALSEVDTNKFKELPSYPWRSNSCWLDASLEALYSALNYGDWNGFQNLFDNDMMQTPPSLMYYLYLTMRGRRSWPISTFSSEYGPAHELQTLRDGFRTFLYKMKVVEGPEDSYQDGLEWFQAIIAPGRSHITNEECRQYFVPLYRIIELCPGHSNPVLADHIKVHRASRERAVVDKPCIQDFDMYQGQIKTWFSSLTHITAACKGMAVSCWRGKHCSNNAISVKLWTWIPVILTIEPANMKGQSHLDITDLVERNWDFPRTLAPLTLREAKEEGLEYVMVSRIFKNHNHFITRSIVPTPGVKPAVFTYDGMKHAGFGQLEQGSIDDLMTGASPPVPNGYYTYAVIYRLRGGPSAQDYFASRQLELIQKRLHINLIPIPPTFLLPGFREMAETERVWKEWTVKYWRGNIPSSGSLHTPGDYSLVPESQLIDALWHNHLERRQTRLGRFMRAYEVHNREDPEEFLVNPHSLEFNSEVEKALRPHKQILVDLVDHPNDVDDAVVPAKVWLQSLKKQPLVLHWNGGLTLNDLARINNYFFRRVLKICKEHPIDWATSLAMSHARTLLNAYRYHDLFSQDDDCPPTSDIEAVNRFICQKAWERLVDYTGCTTDGNPKPDAVDVDMEALILLEMRMFDRSEDAGVAGNHQWGLDVGMHQDGWYPWSNDGPEGEKNSREGNESELEVGPDFDQEELVKWHRDQLDKQEVERKAQKVTYPKPKMLSRDTAVTMRKRRAPDEIPDKQSVSKSGNIEKDTAPPAKRSRRKSKHDTDPNR</sequence>
<protein>
    <recommendedName>
        <fullName evidence="4">GCM domain-containing protein</fullName>
    </recommendedName>
</protein>